<reference evidence="2 3" key="1">
    <citation type="journal article" date="2018" name="Nat. Ecol. Evol.">
        <title>Shark genomes provide insights into elasmobranch evolution and the origin of vertebrates.</title>
        <authorList>
            <person name="Hara Y"/>
            <person name="Yamaguchi K"/>
            <person name="Onimaru K"/>
            <person name="Kadota M"/>
            <person name="Koyanagi M"/>
            <person name="Keeley SD"/>
            <person name="Tatsumi K"/>
            <person name="Tanaka K"/>
            <person name="Motone F"/>
            <person name="Kageyama Y"/>
            <person name="Nozu R"/>
            <person name="Adachi N"/>
            <person name="Nishimura O"/>
            <person name="Nakagawa R"/>
            <person name="Tanegashima C"/>
            <person name="Kiyatake I"/>
            <person name="Matsumoto R"/>
            <person name="Murakumo K"/>
            <person name="Nishida K"/>
            <person name="Terakita A"/>
            <person name="Kuratani S"/>
            <person name="Sato K"/>
            <person name="Hyodo S Kuraku.S."/>
        </authorList>
    </citation>
    <scope>NUCLEOTIDE SEQUENCE [LARGE SCALE GENOMIC DNA]</scope>
</reference>
<sequence length="165" mass="17769">HAGLVLHDHGQRVGLVGIVTLFEEVGGCGLVHGRPLTFFSRHRPLGGRRSIRPDPGPEQIEIDIAAAQDQADPLAGELALLLQRGCERRGACALGKIVGIGPVGADRLGDLVVGDLHDARCALPDQRERIRVRNPRRHAVSQRVAGRGGHDPSGRKRQRVGRRLG</sequence>
<feature type="compositionally biased region" description="Basic residues" evidence="1">
    <location>
        <begin position="155"/>
        <end position="165"/>
    </location>
</feature>
<protein>
    <submittedName>
        <fullName evidence="2">Uncharacterized protein</fullName>
    </submittedName>
</protein>
<name>A0A401U249_CHIPU</name>
<feature type="region of interest" description="Disordered" evidence="1">
    <location>
        <begin position="135"/>
        <end position="165"/>
    </location>
</feature>
<evidence type="ECO:0000256" key="1">
    <source>
        <dbReference type="SAM" id="MobiDB-lite"/>
    </source>
</evidence>
<evidence type="ECO:0000313" key="2">
    <source>
        <dbReference type="EMBL" id="GCC48926.1"/>
    </source>
</evidence>
<proteinExistence type="predicted"/>
<comment type="caution">
    <text evidence="2">The sequence shown here is derived from an EMBL/GenBank/DDBJ whole genome shotgun (WGS) entry which is preliminary data.</text>
</comment>
<feature type="non-terminal residue" evidence="2">
    <location>
        <position position="165"/>
    </location>
</feature>
<dbReference type="EMBL" id="BEZZ01253051">
    <property type="protein sequence ID" value="GCC48926.1"/>
    <property type="molecule type" value="Genomic_DNA"/>
</dbReference>
<feature type="non-terminal residue" evidence="2">
    <location>
        <position position="1"/>
    </location>
</feature>
<organism evidence="2 3">
    <name type="scientific">Chiloscyllium punctatum</name>
    <name type="common">Brownbanded bambooshark</name>
    <name type="synonym">Hemiscyllium punctatum</name>
    <dbReference type="NCBI Taxonomy" id="137246"/>
    <lineage>
        <taxon>Eukaryota</taxon>
        <taxon>Metazoa</taxon>
        <taxon>Chordata</taxon>
        <taxon>Craniata</taxon>
        <taxon>Vertebrata</taxon>
        <taxon>Chondrichthyes</taxon>
        <taxon>Elasmobranchii</taxon>
        <taxon>Galeomorphii</taxon>
        <taxon>Galeoidea</taxon>
        <taxon>Orectolobiformes</taxon>
        <taxon>Hemiscylliidae</taxon>
        <taxon>Chiloscyllium</taxon>
    </lineage>
</organism>
<dbReference type="AlphaFoldDB" id="A0A401U249"/>
<evidence type="ECO:0000313" key="3">
    <source>
        <dbReference type="Proteomes" id="UP000287033"/>
    </source>
</evidence>
<dbReference type="Proteomes" id="UP000287033">
    <property type="component" value="Unassembled WGS sequence"/>
</dbReference>
<keyword evidence="3" id="KW-1185">Reference proteome</keyword>
<gene>
    <name evidence="2" type="ORF">chiPu_0033045</name>
</gene>
<accession>A0A401U249</accession>